<dbReference type="SUPFAM" id="SSF47473">
    <property type="entry name" value="EF-hand"/>
    <property type="match status" value="1"/>
</dbReference>
<dbReference type="InterPro" id="IPR002048">
    <property type="entry name" value="EF_hand_dom"/>
</dbReference>
<reference evidence="4" key="1">
    <citation type="journal article" date="2012" name="Proc. Natl. Acad. Sci. U.S.A.">
        <title>Antigenic diversity is generated by distinct evolutionary mechanisms in African trypanosome species.</title>
        <authorList>
            <person name="Jackson A.P."/>
            <person name="Berry A."/>
            <person name="Aslett M."/>
            <person name="Allison H.C."/>
            <person name="Burton P."/>
            <person name="Vavrova-Anderson J."/>
            <person name="Brown R."/>
            <person name="Browne H."/>
            <person name="Corton N."/>
            <person name="Hauser H."/>
            <person name="Gamble J."/>
            <person name="Gilderthorp R."/>
            <person name="Marcello L."/>
            <person name="McQuillan J."/>
            <person name="Otto T.D."/>
            <person name="Quail M.A."/>
            <person name="Sanders M.J."/>
            <person name="van Tonder A."/>
            <person name="Ginger M.L."/>
            <person name="Field M.C."/>
            <person name="Barry J.D."/>
            <person name="Hertz-Fowler C."/>
            <person name="Berriman M."/>
        </authorList>
    </citation>
    <scope>NUCLEOTIDE SEQUENCE</scope>
    <source>
        <strain evidence="4">Y486</strain>
    </source>
</reference>
<keyword evidence="1" id="KW-0106">Calcium</keyword>
<protein>
    <recommendedName>
        <fullName evidence="3">EF-hand domain-containing protein</fullName>
    </recommendedName>
</protein>
<keyword evidence="2" id="KW-1133">Transmembrane helix</keyword>
<feature type="transmembrane region" description="Helical" evidence="2">
    <location>
        <begin position="426"/>
        <end position="447"/>
    </location>
</feature>
<gene>
    <name evidence="4" type="ORF">TVY486_1108770</name>
</gene>
<organism evidence="4">
    <name type="scientific">Trypanosoma vivax (strain Y486)</name>
    <dbReference type="NCBI Taxonomy" id="1055687"/>
    <lineage>
        <taxon>Eukaryota</taxon>
        <taxon>Discoba</taxon>
        <taxon>Euglenozoa</taxon>
        <taxon>Kinetoplastea</taxon>
        <taxon>Metakinetoplastina</taxon>
        <taxon>Trypanosomatida</taxon>
        <taxon>Trypanosomatidae</taxon>
        <taxon>Trypanosoma</taxon>
        <taxon>Duttonella</taxon>
    </lineage>
</organism>
<dbReference type="AlphaFoldDB" id="G0UC45"/>
<dbReference type="InterPro" id="IPR011992">
    <property type="entry name" value="EF-hand-dom_pair"/>
</dbReference>
<dbReference type="VEuPathDB" id="TriTrypDB:TvY486_1108770"/>
<evidence type="ECO:0000259" key="3">
    <source>
        <dbReference type="PROSITE" id="PS50222"/>
    </source>
</evidence>
<dbReference type="PROSITE" id="PS00018">
    <property type="entry name" value="EF_HAND_1"/>
    <property type="match status" value="1"/>
</dbReference>
<dbReference type="InterPro" id="IPR018247">
    <property type="entry name" value="EF_Hand_1_Ca_BS"/>
</dbReference>
<feature type="transmembrane region" description="Helical" evidence="2">
    <location>
        <begin position="163"/>
        <end position="188"/>
    </location>
</feature>
<keyword evidence="2" id="KW-0472">Membrane</keyword>
<dbReference type="GO" id="GO:0005509">
    <property type="term" value="F:calcium ion binding"/>
    <property type="evidence" value="ECO:0007669"/>
    <property type="project" value="InterPro"/>
</dbReference>
<evidence type="ECO:0000256" key="2">
    <source>
        <dbReference type="SAM" id="Phobius"/>
    </source>
</evidence>
<feature type="transmembrane region" description="Helical" evidence="2">
    <location>
        <begin position="512"/>
        <end position="544"/>
    </location>
</feature>
<name>G0UC45_TRYVY</name>
<dbReference type="EMBL" id="HE573027">
    <property type="protein sequence ID" value="CCC53393.1"/>
    <property type="molecule type" value="Genomic_DNA"/>
</dbReference>
<dbReference type="Pfam" id="PF09335">
    <property type="entry name" value="VTT_dom"/>
    <property type="match status" value="1"/>
</dbReference>
<sequence length="577" mass="64521">MSVLLDHTMDLLARERDEITFIHRPLCTLRLSLAMCWRSVSRYAALYLKPSVLRIVLPLVALFLCMSFFWIDSPAGHAFHALDTDGDGFISLSDFEDYYTRVLHRQVGIGKHAESAFPKGVTRINKRQFTSWWSAGHSDPVRQDAFFSQGLWREVEYVFADSLWWLALGILSSIGLGTGMHSGILFLFPYIYLACSAADTCGNTDFWTYPVNPLYGPNSRVFLCIDPTPASTTVSLLQRALKVIPACVLWGAGTAIGEIPPYLLSYTAARQGHRNSELEATSKYNVLNSMKAWTLNRIQRYGFIAVLLLAAWPNMAFDLCGMACGQFLMPFWTFFGATFIGKALIKVVMQAIFFVLLFSGDNIERIVRRLGDLATKSLTVPSFIEPDGGKGLVEKLVVAVAQARESIANRARGAVKVDVKEKPESVIVTLFGWMVTVAVLFFVKSILEAFARSEQEKRDRETLVRVRELFSLLEPGQRMTDSEVREYINIARGVSTNDEDNYRSRLDFAVPLAASLFAVVGFAIGYKLLAVVGLSLLLHAVLYLRRTNDSINQWTSCGMRLTLLSAALYAMHVQQST</sequence>
<evidence type="ECO:0000256" key="1">
    <source>
        <dbReference type="ARBA" id="ARBA00022837"/>
    </source>
</evidence>
<evidence type="ECO:0000313" key="4">
    <source>
        <dbReference type="EMBL" id="CCC53393.1"/>
    </source>
</evidence>
<feature type="transmembrane region" description="Helical" evidence="2">
    <location>
        <begin position="301"/>
        <end position="328"/>
    </location>
</feature>
<feature type="domain" description="EF-hand" evidence="3">
    <location>
        <begin position="78"/>
        <end position="105"/>
    </location>
</feature>
<accession>G0UC45</accession>
<keyword evidence="2" id="KW-0812">Transmembrane</keyword>
<proteinExistence type="predicted"/>
<dbReference type="InterPro" id="IPR032816">
    <property type="entry name" value="VTT_dom"/>
</dbReference>
<dbReference type="PROSITE" id="PS50222">
    <property type="entry name" value="EF_HAND_2"/>
    <property type="match status" value="1"/>
</dbReference>
<feature type="transmembrane region" description="Helical" evidence="2">
    <location>
        <begin position="52"/>
        <end position="71"/>
    </location>
</feature>
<feature type="transmembrane region" description="Helical" evidence="2">
    <location>
        <begin position="334"/>
        <end position="359"/>
    </location>
</feature>